<proteinExistence type="inferred from homology"/>
<dbReference type="PANTHER" id="PTHR47779">
    <property type="entry name" value="SYNTHASE (CCG-9), PUTATIVE (AFU_ORTHOLOGUE AFUA_3G12100)-RELATED"/>
    <property type="match status" value="1"/>
</dbReference>
<name>A0A1H5TXB7_9ACTN</name>
<feature type="domain" description="Glycosyl transferase family 1" evidence="7">
    <location>
        <begin position="319"/>
        <end position="402"/>
    </location>
</feature>
<evidence type="ECO:0000256" key="1">
    <source>
        <dbReference type="ARBA" id="ARBA00009481"/>
    </source>
</evidence>
<evidence type="ECO:0000256" key="2">
    <source>
        <dbReference type="ARBA" id="ARBA00011738"/>
    </source>
</evidence>
<keyword evidence="3" id="KW-0313">Glucose metabolism</keyword>
<evidence type="ECO:0000256" key="6">
    <source>
        <dbReference type="ARBA" id="ARBA00023277"/>
    </source>
</evidence>
<protein>
    <submittedName>
        <fullName evidence="9">Trehalose synthase (ADP-glucose)</fullName>
    </submittedName>
</protein>
<dbReference type="GO" id="GO:0016757">
    <property type="term" value="F:glycosyltransferase activity"/>
    <property type="evidence" value="ECO:0007669"/>
    <property type="project" value="UniProtKB-KW"/>
</dbReference>
<comment type="subunit">
    <text evidence="2">Homodimer.</text>
</comment>
<dbReference type="EMBL" id="FNVU01000001">
    <property type="protein sequence ID" value="SEF67409.1"/>
    <property type="molecule type" value="Genomic_DNA"/>
</dbReference>
<evidence type="ECO:0000259" key="7">
    <source>
        <dbReference type="Pfam" id="PF00534"/>
    </source>
</evidence>
<evidence type="ECO:0000256" key="5">
    <source>
        <dbReference type="ARBA" id="ARBA00022679"/>
    </source>
</evidence>
<keyword evidence="6" id="KW-0119">Carbohydrate metabolism</keyword>
<keyword evidence="10" id="KW-1185">Reference proteome</keyword>
<evidence type="ECO:0000256" key="3">
    <source>
        <dbReference type="ARBA" id="ARBA00022526"/>
    </source>
</evidence>
<evidence type="ECO:0000313" key="9">
    <source>
        <dbReference type="EMBL" id="SEF67409.1"/>
    </source>
</evidence>
<evidence type="ECO:0000259" key="8">
    <source>
        <dbReference type="Pfam" id="PF21269"/>
    </source>
</evidence>
<dbReference type="Pfam" id="PF21269">
    <property type="entry name" value="TreT_GT1"/>
    <property type="match status" value="1"/>
</dbReference>
<dbReference type="InterPro" id="IPR001296">
    <property type="entry name" value="Glyco_trans_1"/>
</dbReference>
<dbReference type="InterPro" id="IPR049438">
    <property type="entry name" value="TreT_GT1"/>
</dbReference>
<dbReference type="RefSeq" id="WP_103884026.1">
    <property type="nucleotide sequence ID" value="NZ_FNVU01000001.1"/>
</dbReference>
<dbReference type="Proteomes" id="UP000236754">
    <property type="component" value="Unassembled WGS sequence"/>
</dbReference>
<comment type="similarity">
    <text evidence="1">Belongs to the glycosyltransferase group 1 family. Glycosyltransferase 4 subfamily.</text>
</comment>
<sequence length="426" mass="44844">MVTATLTPVWEIDPGSGKPLVVHVNATATGGGVSELLRGLLRHQPAGWAVIGGNADFYAVTKYLHNLLHGQADPARLADPAMVRTYRATLAPQGEWFARRLSAGDVVVLHDPQTLGLAPAVKAAGARVVWHCHIGAEIAPERGPGAVWRAFAPELAAVDAVVTTMPGFAPPGARELFVVPPAVDPAATKNRELTADEVAAVLAGIGLTTGLTTGRASAGVTVRQDAPLPAGARVVLQVSRWDPLKDMPGVVRCVVGLPKDVHVVLAGTEPAEIPDDPEGLAVLAEVDAVLGGLPDEDRARVHLVNISLTDPERNALVVNALQRRADVVLQKSLQEGFGLTVTEAMIKGRPVVAADVGGLRLQVTDGHNGLLVDPADLAGVRAAITRLLDDPVLCRELGDRARAGALERYTMRRFAADYLKVIHRTP</sequence>
<evidence type="ECO:0000256" key="4">
    <source>
        <dbReference type="ARBA" id="ARBA00022676"/>
    </source>
</evidence>
<accession>A0A1H5TXB7</accession>
<keyword evidence="5" id="KW-0808">Transferase</keyword>
<dbReference type="GO" id="GO:0006006">
    <property type="term" value="P:glucose metabolic process"/>
    <property type="evidence" value="ECO:0007669"/>
    <property type="project" value="UniProtKB-KW"/>
</dbReference>
<dbReference type="SUPFAM" id="SSF53756">
    <property type="entry name" value="UDP-Glycosyltransferase/glycogen phosphorylase"/>
    <property type="match status" value="1"/>
</dbReference>
<organism evidence="9 10">
    <name type="scientific">Actinacidiphila yanglinensis</name>
    <dbReference type="NCBI Taxonomy" id="310779"/>
    <lineage>
        <taxon>Bacteria</taxon>
        <taxon>Bacillati</taxon>
        <taxon>Actinomycetota</taxon>
        <taxon>Actinomycetes</taxon>
        <taxon>Kitasatosporales</taxon>
        <taxon>Streptomycetaceae</taxon>
        <taxon>Actinacidiphila</taxon>
    </lineage>
</organism>
<gene>
    <name evidence="9" type="ORF">SAMN05216223_101684</name>
</gene>
<dbReference type="PANTHER" id="PTHR47779:SF1">
    <property type="entry name" value="SYNTHASE (CCG-9), PUTATIVE (AFU_ORTHOLOGUE AFUA_3G12100)-RELATED"/>
    <property type="match status" value="1"/>
</dbReference>
<dbReference type="AlphaFoldDB" id="A0A1H5TXB7"/>
<dbReference type="InterPro" id="IPR052078">
    <property type="entry name" value="Trehalose_Metab_GTase"/>
</dbReference>
<evidence type="ECO:0000313" key="10">
    <source>
        <dbReference type="Proteomes" id="UP000236754"/>
    </source>
</evidence>
<dbReference type="Gene3D" id="3.40.50.2000">
    <property type="entry name" value="Glycogen Phosphorylase B"/>
    <property type="match status" value="2"/>
</dbReference>
<dbReference type="Pfam" id="PF00534">
    <property type="entry name" value="Glycos_transf_1"/>
    <property type="match status" value="1"/>
</dbReference>
<keyword evidence="4" id="KW-0328">Glycosyltransferase</keyword>
<dbReference type="OrthoDB" id="9772485at2"/>
<reference evidence="9 10" key="1">
    <citation type="submission" date="2016-10" db="EMBL/GenBank/DDBJ databases">
        <authorList>
            <person name="de Groot N.N."/>
        </authorList>
    </citation>
    <scope>NUCLEOTIDE SEQUENCE [LARGE SCALE GENOMIC DNA]</scope>
    <source>
        <strain evidence="9 10">CGMCC 4.2023</strain>
    </source>
</reference>
<feature type="domain" description="Trehalose synthase N-terminal" evidence="8">
    <location>
        <begin position="23"/>
        <end position="169"/>
    </location>
</feature>